<name>A0A9Y2JNM4_9PSEU</name>
<proteinExistence type="predicted"/>
<dbReference type="KEGG" id="amog:QRX60_42005"/>
<reference evidence="2 3" key="1">
    <citation type="submission" date="2023-06" db="EMBL/GenBank/DDBJ databases">
        <authorList>
            <person name="Oyuntsetseg B."/>
            <person name="Kim S.B."/>
        </authorList>
    </citation>
    <scope>NUCLEOTIDE SEQUENCE [LARGE SCALE GENOMIC DNA]</scope>
    <source>
        <strain evidence="2 3">4-36</strain>
    </source>
</reference>
<dbReference type="Proteomes" id="UP001239397">
    <property type="component" value="Chromosome"/>
</dbReference>
<feature type="signal peptide" evidence="1">
    <location>
        <begin position="1"/>
        <end position="26"/>
    </location>
</feature>
<keyword evidence="3" id="KW-1185">Reference proteome</keyword>
<keyword evidence="1" id="KW-0732">Signal</keyword>
<gene>
    <name evidence="2" type="ORF">QRX60_42005</name>
</gene>
<feature type="chain" id="PRO_5040813571" evidence="1">
    <location>
        <begin position="27"/>
        <end position="127"/>
    </location>
</feature>
<sequence>MPNRKLPILAASAFLALAGTVGFAPAASAHDTLGEVYGCGYQGQFRCGYGGVTNSHTRVYSCDTASDGYGFRTEYRLRNGGSGFVDDANGSSSGCSSITPGTAANPVTTFRACQKQNAWWCTSWLTA</sequence>
<accession>A0A9Y2JNM4</accession>
<organism evidence="2 3">
    <name type="scientific">Amycolatopsis mongoliensis</name>
    <dbReference type="NCBI Taxonomy" id="715475"/>
    <lineage>
        <taxon>Bacteria</taxon>
        <taxon>Bacillati</taxon>
        <taxon>Actinomycetota</taxon>
        <taxon>Actinomycetes</taxon>
        <taxon>Pseudonocardiales</taxon>
        <taxon>Pseudonocardiaceae</taxon>
        <taxon>Amycolatopsis</taxon>
    </lineage>
</organism>
<evidence type="ECO:0000256" key="1">
    <source>
        <dbReference type="SAM" id="SignalP"/>
    </source>
</evidence>
<dbReference type="AlphaFoldDB" id="A0A9Y2JNM4"/>
<protein>
    <submittedName>
        <fullName evidence="2">Uncharacterized protein</fullName>
    </submittedName>
</protein>
<dbReference type="EMBL" id="CP127295">
    <property type="protein sequence ID" value="WIY00567.1"/>
    <property type="molecule type" value="Genomic_DNA"/>
</dbReference>
<evidence type="ECO:0000313" key="3">
    <source>
        <dbReference type="Proteomes" id="UP001239397"/>
    </source>
</evidence>
<dbReference type="RefSeq" id="WP_285997033.1">
    <property type="nucleotide sequence ID" value="NZ_CP127295.1"/>
</dbReference>
<evidence type="ECO:0000313" key="2">
    <source>
        <dbReference type="EMBL" id="WIY00567.1"/>
    </source>
</evidence>